<organism evidence="1">
    <name type="scientific">marine sediment metagenome</name>
    <dbReference type="NCBI Taxonomy" id="412755"/>
    <lineage>
        <taxon>unclassified sequences</taxon>
        <taxon>metagenomes</taxon>
        <taxon>ecological metagenomes</taxon>
    </lineage>
</organism>
<accession>X1N9E9</accession>
<protein>
    <submittedName>
        <fullName evidence="1">Uncharacterized protein</fullName>
    </submittedName>
</protein>
<sequence>EESGKYFSHKEFKHIQMYVFYEGKRRELRSAKAYPWKVPGTRWSRELK</sequence>
<evidence type="ECO:0000313" key="1">
    <source>
        <dbReference type="EMBL" id="GAI40253.1"/>
    </source>
</evidence>
<reference evidence="1" key="1">
    <citation type="journal article" date="2014" name="Front. Microbiol.">
        <title>High frequency of phylogenetically diverse reductive dehalogenase-homologous genes in deep subseafloor sedimentary metagenomes.</title>
        <authorList>
            <person name="Kawai M."/>
            <person name="Futagami T."/>
            <person name="Toyoda A."/>
            <person name="Takaki Y."/>
            <person name="Nishi S."/>
            <person name="Hori S."/>
            <person name="Arai W."/>
            <person name="Tsubouchi T."/>
            <person name="Morono Y."/>
            <person name="Uchiyama I."/>
            <person name="Ito T."/>
            <person name="Fujiyama A."/>
            <person name="Inagaki F."/>
            <person name="Takami H."/>
        </authorList>
    </citation>
    <scope>NUCLEOTIDE SEQUENCE</scope>
    <source>
        <strain evidence="1">Expedition CK06-06</strain>
    </source>
</reference>
<proteinExistence type="predicted"/>
<feature type="non-terminal residue" evidence="1">
    <location>
        <position position="1"/>
    </location>
</feature>
<gene>
    <name evidence="1" type="ORF">S06H3_42632</name>
</gene>
<comment type="caution">
    <text evidence="1">The sequence shown here is derived from an EMBL/GenBank/DDBJ whole genome shotgun (WGS) entry which is preliminary data.</text>
</comment>
<dbReference type="EMBL" id="BARV01026379">
    <property type="protein sequence ID" value="GAI40253.1"/>
    <property type="molecule type" value="Genomic_DNA"/>
</dbReference>
<dbReference type="AlphaFoldDB" id="X1N9E9"/>
<name>X1N9E9_9ZZZZ</name>